<sequence>MTAEIDFALDDLGPADLASEQAERVLWLGDLTVLAEHHTAPHASHSYVVAHDTSATWGVPGAPQIVAIKVARDFSLGTFTLESEYHASVQFAQAWLIERGCPPEKITLAEGDFVEAADEQTLRVQQMIREGGRRWDVIDTWTRDSAPCENWTLVRDSGAAVDPVRVFLEVVDEKALTYTVREGAFPDEDTARHWLENRSTPLPPAPDEQPDATAVRARAALSRSAGYAGPRVACGLDTLPAASPLPVQQPGSGRSL</sequence>
<dbReference type="OrthoDB" id="4314991at2"/>
<dbReference type="Proteomes" id="UP000184111">
    <property type="component" value="Unassembled WGS sequence"/>
</dbReference>
<evidence type="ECO:0000313" key="3">
    <source>
        <dbReference type="Proteomes" id="UP000184111"/>
    </source>
</evidence>
<dbReference type="RefSeq" id="WP_073502063.1">
    <property type="nucleotide sequence ID" value="NZ_FRBI01000027.1"/>
</dbReference>
<reference evidence="2 3" key="1">
    <citation type="submission" date="2016-11" db="EMBL/GenBank/DDBJ databases">
        <authorList>
            <person name="Jaros S."/>
            <person name="Januszkiewicz K."/>
            <person name="Wedrychowicz H."/>
        </authorList>
    </citation>
    <scope>NUCLEOTIDE SEQUENCE [LARGE SCALE GENOMIC DNA]</scope>
    <source>
        <strain evidence="2 3">CGMCC 4.2025</strain>
    </source>
</reference>
<accession>A0A1M7PZ80</accession>
<evidence type="ECO:0000256" key="1">
    <source>
        <dbReference type="SAM" id="MobiDB-lite"/>
    </source>
</evidence>
<protein>
    <recommendedName>
        <fullName evidence="4">Glycosyl hydrolase</fullName>
    </recommendedName>
</protein>
<name>A0A1M7PZ80_9ACTN</name>
<keyword evidence="3" id="KW-1185">Reference proteome</keyword>
<dbReference type="EMBL" id="FRBI01000027">
    <property type="protein sequence ID" value="SHN23124.1"/>
    <property type="molecule type" value="Genomic_DNA"/>
</dbReference>
<evidence type="ECO:0008006" key="4">
    <source>
        <dbReference type="Google" id="ProtNLM"/>
    </source>
</evidence>
<dbReference type="STRING" id="310782.SAMN05216499_12777"/>
<feature type="region of interest" description="Disordered" evidence="1">
    <location>
        <begin position="196"/>
        <end position="215"/>
    </location>
</feature>
<dbReference type="AlphaFoldDB" id="A0A1M7PZ80"/>
<gene>
    <name evidence="2" type="ORF">SAMN05216499_12777</name>
</gene>
<proteinExistence type="predicted"/>
<organism evidence="2 3">
    <name type="scientific">Actinacidiphila paucisporea</name>
    <dbReference type="NCBI Taxonomy" id="310782"/>
    <lineage>
        <taxon>Bacteria</taxon>
        <taxon>Bacillati</taxon>
        <taxon>Actinomycetota</taxon>
        <taxon>Actinomycetes</taxon>
        <taxon>Kitasatosporales</taxon>
        <taxon>Streptomycetaceae</taxon>
        <taxon>Actinacidiphila</taxon>
    </lineage>
</organism>
<evidence type="ECO:0000313" key="2">
    <source>
        <dbReference type="EMBL" id="SHN23124.1"/>
    </source>
</evidence>